<dbReference type="KEGG" id="pru:PRU_0272"/>
<evidence type="ECO:0000256" key="2">
    <source>
        <dbReference type="ARBA" id="ARBA00022448"/>
    </source>
</evidence>
<dbReference type="Proteomes" id="UP000000927">
    <property type="component" value="Chromosome"/>
</dbReference>
<keyword evidence="2 8" id="KW-0813">Transport</keyword>
<dbReference type="InterPro" id="IPR037066">
    <property type="entry name" value="Plug_dom_sf"/>
</dbReference>
<accession>D5EWA8</accession>
<dbReference type="NCBIfam" id="TIGR04056">
    <property type="entry name" value="OMP_RagA_SusC"/>
    <property type="match status" value="1"/>
</dbReference>
<dbReference type="InterPro" id="IPR008969">
    <property type="entry name" value="CarboxyPept-like_regulatory"/>
</dbReference>
<dbReference type="GO" id="GO:0009279">
    <property type="term" value="C:cell outer membrane"/>
    <property type="evidence" value="ECO:0007669"/>
    <property type="project" value="UniProtKB-SubCell"/>
</dbReference>
<dbReference type="InterPro" id="IPR036942">
    <property type="entry name" value="Beta-barrel_TonB_sf"/>
</dbReference>
<feature type="domain" description="TonB-dependent receptor-like beta-barrel" evidence="10">
    <location>
        <begin position="359"/>
        <end position="791"/>
    </location>
</feature>
<keyword evidence="13" id="KW-1185">Reference proteome</keyword>
<comment type="similarity">
    <text evidence="8 9">Belongs to the TonB-dependent receptor family.</text>
</comment>
<evidence type="ECO:0000313" key="13">
    <source>
        <dbReference type="Proteomes" id="UP000000927"/>
    </source>
</evidence>
<dbReference type="HOGENOM" id="CLU_004317_0_2_10"/>
<proteinExistence type="inferred from homology"/>
<evidence type="ECO:0000256" key="6">
    <source>
        <dbReference type="ARBA" id="ARBA00023136"/>
    </source>
</evidence>
<dbReference type="InterPro" id="IPR039426">
    <property type="entry name" value="TonB-dep_rcpt-like"/>
</dbReference>
<dbReference type="eggNOG" id="COG4206">
    <property type="taxonomic scope" value="Bacteria"/>
</dbReference>
<evidence type="ECO:0000256" key="5">
    <source>
        <dbReference type="ARBA" id="ARBA00023077"/>
    </source>
</evidence>
<evidence type="ECO:0000259" key="10">
    <source>
        <dbReference type="Pfam" id="PF00593"/>
    </source>
</evidence>
<organism evidence="12 13">
    <name type="scientific">Xylanibacter ruminicola (strain ATCC 19189 / DSM 19721 / CIP 105475 / JCM 8958 / 23)</name>
    <name type="common">Prevotella ruminicola</name>
    <dbReference type="NCBI Taxonomy" id="264731"/>
    <lineage>
        <taxon>Bacteria</taxon>
        <taxon>Pseudomonadati</taxon>
        <taxon>Bacteroidota</taxon>
        <taxon>Bacteroidia</taxon>
        <taxon>Bacteroidales</taxon>
        <taxon>Prevotellaceae</taxon>
        <taxon>Xylanibacter</taxon>
    </lineage>
</organism>
<dbReference type="STRING" id="264731.PRU_0272"/>
<dbReference type="AlphaFoldDB" id="D5EWA8"/>
<dbReference type="EMBL" id="CP002006">
    <property type="protein sequence ID" value="ADE83061.1"/>
    <property type="molecule type" value="Genomic_DNA"/>
</dbReference>
<dbReference type="InterPro" id="IPR000531">
    <property type="entry name" value="Beta-barrel_TonB"/>
</dbReference>
<keyword evidence="12" id="KW-0675">Receptor</keyword>
<dbReference type="Gene3D" id="2.60.40.1120">
    <property type="entry name" value="Carboxypeptidase-like, regulatory domain"/>
    <property type="match status" value="1"/>
</dbReference>
<keyword evidence="6 8" id="KW-0472">Membrane</keyword>
<reference evidence="12 13" key="1">
    <citation type="journal article" date="2010" name="Microb. Ecol.">
        <title>Comparative genome analysis of Prevotella ruminicola and Prevotella bryantii: insights into their environmental niche.</title>
        <authorList>
            <consortium name="North American Consortium for Rumen Bacteria"/>
            <person name="Purushe J."/>
            <person name="Fouts D.E."/>
            <person name="Morrison M."/>
            <person name="White B.A."/>
            <person name="Mackie R.I."/>
            <person name="Coutinho P.M."/>
            <person name="Henrissat B."/>
            <person name="Nelson K.E."/>
        </authorList>
    </citation>
    <scope>NUCLEOTIDE SEQUENCE [LARGE SCALE GENOMIC DNA]</scope>
    <source>
        <strain evidence="13">ATCC 19189 / JCM 8958 / 23</strain>
    </source>
</reference>
<sequence>MLGGALGAQATESTSPAVAEVTQQGVLVKGVVKDAKGEPIIGATVTEKGTKNATVTDFDGNYSLRVANRNVTLVVSYIGFTSQEIKAGGDVTLQEDNALLNEVVVIGYGTQRKGDITSAVASVKAEDFNAGKIGDAAELVKGKIAGLTVVNSSGDPKATSSIRLRGVTTLVGSLTPLILVDGIEGDLTTVAAENIASIDVLKDASAAAIYGTRGANGVILITTKSGRRDTPAQVSYNGYASFSKWSKKQDFMDVHDVIYGKTAQDYLGYETDWVKAVTRKAGFKHNHDLNISGGSKNATYSANISYAKEEGMIRKTFNENFKMQMDYTQFMWNDVLKFNLNALVTRQKYSNDNLNTYSHENPYRQALIHNPSEPVYNEDGSYYENFNKLQYYNPVALINENFGDNRRRFSQLVGNVTVEPIHGWKTNLMISWGEGVDSYENWTSPLHQSIVRTGDNGVANKSEGTWVDKNLELTSRYDAQWDEHRFNALVGYSYLYKESDGFNAGNRDFSTTAFLWNNLGNGSWINDKDNHAWMGSYKNDSKLVGFFGRISYGYADKYNALISIRHEGSSKFGDNHKWATFPSLSLGWNIMNEEFMKDTRSWLDNLRLRVGYGVTGITPGDNYLAQNIYGYADYGDVMLMDGKWVRSLEVKQNPNPDLKWEVSNEWNFGLDYGVLNNRIHGSLDVYVKTTHDLLFSYRVPMPPNLYSETLVNVGDMRNTGIEFMIEAIPVQTKDFEWTTTLTASHNANKLLKLSNDLYETDNFQEQGWAGDPIGTPTHCMEVGKGLGDFWGLKSVGVDQDGFVLVEAKDANGNWTVMPFNTNLNVQENRQRLGSGTPKVILGWGNTFKYKDFDLSMQFTSQLGYKILNLSRAYYENNSIAYNRLKTAADLHPAINTDGTPVLDENGNQKMVKLSQSMPQGWWSDHLENGDFLKLTNITLGYTFTPKGTLANYVKKARIYANATNLFCITGYSGIDPEVSNYYMTPGIDDRDKYPVTRNYTVGLSLNF</sequence>
<protein>
    <submittedName>
        <fullName evidence="12">Receptor antigen RagA</fullName>
    </submittedName>
</protein>
<dbReference type="Pfam" id="PF07715">
    <property type="entry name" value="Plug"/>
    <property type="match status" value="1"/>
</dbReference>
<evidence type="ECO:0000256" key="1">
    <source>
        <dbReference type="ARBA" id="ARBA00004571"/>
    </source>
</evidence>
<evidence type="ECO:0000256" key="3">
    <source>
        <dbReference type="ARBA" id="ARBA00022452"/>
    </source>
</evidence>
<keyword evidence="5 9" id="KW-0798">TonB box</keyword>
<dbReference type="PROSITE" id="PS52016">
    <property type="entry name" value="TONB_DEPENDENT_REC_3"/>
    <property type="match status" value="1"/>
</dbReference>
<dbReference type="SUPFAM" id="SSF56935">
    <property type="entry name" value="Porins"/>
    <property type="match status" value="1"/>
</dbReference>
<dbReference type="Pfam" id="PF00593">
    <property type="entry name" value="TonB_dep_Rec_b-barrel"/>
    <property type="match status" value="1"/>
</dbReference>
<dbReference type="Pfam" id="PF13715">
    <property type="entry name" value="CarbopepD_reg_2"/>
    <property type="match status" value="1"/>
</dbReference>
<dbReference type="InterPro" id="IPR012910">
    <property type="entry name" value="Plug_dom"/>
</dbReference>
<evidence type="ECO:0000259" key="11">
    <source>
        <dbReference type="Pfam" id="PF07715"/>
    </source>
</evidence>
<dbReference type="InterPro" id="IPR023996">
    <property type="entry name" value="TonB-dep_OMP_SusC/RagA"/>
</dbReference>
<evidence type="ECO:0000256" key="4">
    <source>
        <dbReference type="ARBA" id="ARBA00022692"/>
    </source>
</evidence>
<keyword evidence="7 8" id="KW-0998">Cell outer membrane</keyword>
<evidence type="ECO:0000256" key="9">
    <source>
        <dbReference type="RuleBase" id="RU003357"/>
    </source>
</evidence>
<dbReference type="NCBIfam" id="TIGR04057">
    <property type="entry name" value="SusC_RagA_signa"/>
    <property type="match status" value="1"/>
</dbReference>
<evidence type="ECO:0000256" key="8">
    <source>
        <dbReference type="PROSITE-ProRule" id="PRU01360"/>
    </source>
</evidence>
<evidence type="ECO:0000313" key="12">
    <source>
        <dbReference type="EMBL" id="ADE83061.1"/>
    </source>
</evidence>
<dbReference type="SUPFAM" id="SSF49464">
    <property type="entry name" value="Carboxypeptidase regulatory domain-like"/>
    <property type="match status" value="1"/>
</dbReference>
<keyword evidence="4 8" id="KW-0812">Transmembrane</keyword>
<dbReference type="InterPro" id="IPR023997">
    <property type="entry name" value="TonB-dep_OMP_SusC/RagA_CS"/>
</dbReference>
<name>D5EWA8_XYLR2</name>
<dbReference type="Gene3D" id="2.170.130.10">
    <property type="entry name" value="TonB-dependent receptor, plug domain"/>
    <property type="match status" value="1"/>
</dbReference>
<evidence type="ECO:0000256" key="7">
    <source>
        <dbReference type="ARBA" id="ARBA00023237"/>
    </source>
</evidence>
<dbReference type="Gene3D" id="2.40.170.20">
    <property type="entry name" value="TonB-dependent receptor, beta-barrel domain"/>
    <property type="match status" value="1"/>
</dbReference>
<feature type="domain" description="TonB-dependent receptor plug" evidence="11">
    <location>
        <begin position="114"/>
        <end position="218"/>
    </location>
</feature>
<keyword evidence="3 8" id="KW-1134">Transmembrane beta strand</keyword>
<gene>
    <name evidence="12" type="ordered locus">PRU_0272</name>
</gene>
<comment type="subcellular location">
    <subcellularLocation>
        <location evidence="1 8">Cell outer membrane</location>
        <topology evidence="1 8">Multi-pass membrane protein</topology>
    </subcellularLocation>
</comment>